<dbReference type="Pfam" id="PF07378">
    <property type="entry name" value="FlbT"/>
    <property type="match status" value="1"/>
</dbReference>
<reference evidence="5" key="1">
    <citation type="journal article" date="2019" name="Int. J. Syst. Evol. Microbiol.">
        <title>The Global Catalogue of Microorganisms (GCM) 10K type strain sequencing project: providing services to taxonomists for standard genome sequencing and annotation.</title>
        <authorList>
            <consortium name="The Broad Institute Genomics Platform"/>
            <consortium name="The Broad Institute Genome Sequencing Center for Infectious Disease"/>
            <person name="Wu L."/>
            <person name="Ma J."/>
        </authorList>
    </citation>
    <scope>NUCLEOTIDE SEQUENCE [LARGE SCALE GENOMIC DNA]</scope>
    <source>
        <strain evidence="5">CGMCC 1.12478</strain>
    </source>
</reference>
<dbReference type="EMBL" id="BMFC01000007">
    <property type="protein sequence ID" value="GGC10165.1"/>
    <property type="molecule type" value="Genomic_DNA"/>
</dbReference>
<keyword evidence="2" id="KW-1005">Bacterial flagellum biogenesis</keyword>
<accession>A0ABQ1KXJ1</accession>
<sequence>MGLRIRLKSGERVILNGCVIRNVGGSRMDIEVENRSDVLRGDEIISKKDACTPVRGIAHAIQHALASRDHREELLPHISSSLNAIEAVLNPVVAPAIEAVRDCINKEDYYGALKSLGPLLAREAQLLRLAAPSGAAPGVAA</sequence>
<comment type="caution">
    <text evidence="4">The sequence shown here is derived from an EMBL/GenBank/DDBJ whole genome shotgun (WGS) entry which is preliminary data.</text>
</comment>
<evidence type="ECO:0000256" key="3">
    <source>
        <dbReference type="ARBA" id="ARBA00022884"/>
    </source>
</evidence>
<dbReference type="InterPro" id="IPR009967">
    <property type="entry name" value="Flagellum_FlbT"/>
</dbReference>
<evidence type="ECO:0000256" key="2">
    <source>
        <dbReference type="ARBA" id="ARBA00022795"/>
    </source>
</evidence>
<evidence type="ECO:0008006" key="6">
    <source>
        <dbReference type="Google" id="ProtNLM"/>
    </source>
</evidence>
<keyword evidence="5" id="KW-1185">Reference proteome</keyword>
<name>A0ABQ1KXJ1_9RHOB</name>
<gene>
    <name evidence="4" type="ORF">GCM10011363_28540</name>
</gene>
<evidence type="ECO:0000256" key="1">
    <source>
        <dbReference type="ARBA" id="ARBA00022491"/>
    </source>
</evidence>
<protein>
    <recommendedName>
        <fullName evidence="6">Flagellar biosynthesis repressor FlbT</fullName>
    </recommendedName>
</protein>
<evidence type="ECO:0000313" key="4">
    <source>
        <dbReference type="EMBL" id="GGC10165.1"/>
    </source>
</evidence>
<dbReference type="RefSeq" id="WP_188482727.1">
    <property type="nucleotide sequence ID" value="NZ_BMFC01000007.1"/>
</dbReference>
<organism evidence="4 5">
    <name type="scientific">Marivita lacus</name>
    <dbReference type="NCBI Taxonomy" id="1323742"/>
    <lineage>
        <taxon>Bacteria</taxon>
        <taxon>Pseudomonadati</taxon>
        <taxon>Pseudomonadota</taxon>
        <taxon>Alphaproteobacteria</taxon>
        <taxon>Rhodobacterales</taxon>
        <taxon>Roseobacteraceae</taxon>
        <taxon>Marivita</taxon>
    </lineage>
</organism>
<evidence type="ECO:0000313" key="5">
    <source>
        <dbReference type="Proteomes" id="UP000645462"/>
    </source>
</evidence>
<dbReference type="Proteomes" id="UP000645462">
    <property type="component" value="Unassembled WGS sequence"/>
</dbReference>
<proteinExistence type="predicted"/>
<keyword evidence="3" id="KW-0694">RNA-binding</keyword>
<keyword evidence="1" id="KW-0678">Repressor</keyword>